<dbReference type="Proteomes" id="UP001320119">
    <property type="component" value="Chromosome"/>
</dbReference>
<dbReference type="InterPro" id="IPR016181">
    <property type="entry name" value="Acyl_CoA_acyltransferase"/>
</dbReference>
<dbReference type="SUPFAM" id="SSF55729">
    <property type="entry name" value="Acyl-CoA N-acyltransferases (Nat)"/>
    <property type="match status" value="1"/>
</dbReference>
<proteinExistence type="predicted"/>
<dbReference type="PANTHER" id="PTHR47017">
    <property type="entry name" value="ACYL-COA"/>
    <property type="match status" value="1"/>
</dbReference>
<reference evidence="1 2" key="1">
    <citation type="journal article" date="2022" name="IScience">
        <title>An ultrasensitive nanofiber-based assay for enzymatic hydrolysis and deep-sea microbial degradation of cellulose.</title>
        <authorList>
            <person name="Tsudome M."/>
            <person name="Tachioka M."/>
            <person name="Miyazaki M."/>
            <person name="Uchimura K."/>
            <person name="Tsuda M."/>
            <person name="Takaki Y."/>
            <person name="Deguchi S."/>
        </authorList>
    </citation>
    <scope>NUCLEOTIDE SEQUENCE [LARGE SCALE GENOMIC DNA]</scope>
    <source>
        <strain evidence="1 2">GE09</strain>
    </source>
</reference>
<dbReference type="EMBL" id="AP023086">
    <property type="protein sequence ID" value="BCD96050.1"/>
    <property type="molecule type" value="Genomic_DNA"/>
</dbReference>
<keyword evidence="2" id="KW-1185">Reference proteome</keyword>
<protein>
    <recommendedName>
        <fullName evidence="3">GNAT family N-acetyltransferase</fullName>
    </recommendedName>
</protein>
<dbReference type="AlphaFoldDB" id="A0AAN1WEE4"/>
<dbReference type="Pfam" id="PF04339">
    <property type="entry name" value="FemAB_like"/>
    <property type="match status" value="1"/>
</dbReference>
<name>A0AAN1WEE4_9GAMM</name>
<evidence type="ECO:0000313" key="2">
    <source>
        <dbReference type="Proteomes" id="UP001320119"/>
    </source>
</evidence>
<dbReference type="KEGG" id="marq:MARGE09_P0249"/>
<accession>A0AAN1WEE4</accession>
<dbReference type="RefSeq" id="WP_236985557.1">
    <property type="nucleotide sequence ID" value="NZ_AP023086.1"/>
</dbReference>
<organism evidence="1 2">
    <name type="scientific">Marinagarivorans cellulosilyticus</name>
    <dbReference type="NCBI Taxonomy" id="2721545"/>
    <lineage>
        <taxon>Bacteria</taxon>
        <taxon>Pseudomonadati</taxon>
        <taxon>Pseudomonadota</taxon>
        <taxon>Gammaproteobacteria</taxon>
        <taxon>Cellvibrionales</taxon>
        <taxon>Cellvibrionaceae</taxon>
        <taxon>Marinagarivorans</taxon>
    </lineage>
</organism>
<gene>
    <name evidence="1" type="ORF">MARGE09_P0249</name>
</gene>
<dbReference type="InterPro" id="IPR007434">
    <property type="entry name" value="FemAB-like"/>
</dbReference>
<sequence length="396" mass="45692">MQYEFSNSINSIPASQWQALWQTDYPFIQHGFLAALEDSNCTGAKSGWQPYHLSLKENGALIGAMPLYVKSHSYGEYVFDWSWADAYHQNGIHYYPKLLNAIPFTPATGPRFAVRDNHAMQQMRAVINEQLVSNRFSGFHSLFPSAEQASLLAKEAAPTDTSSSLQRRLGCQFHWFNHGYSDFDAFLSDFSSRKRKNIKKERAKVYQQDFVITRTTGTQLTTQDWHDFHQLYQRTYQKRSGHNGYLNSDFFQRLGEALPQNTLLVRAYQQSQLVAAALYFYDSQTLYGRYWGATEEFDGLHFECCYYQGIEFAIEQQLQRFDPGAQGEHKIQRGFVPVLTQSFHQLAHPEFNHAISQFLVEEKQHNRQYCADARSYLPFKETLELPSPNILTGATA</sequence>
<dbReference type="Gene3D" id="3.40.630.30">
    <property type="match status" value="1"/>
</dbReference>
<evidence type="ECO:0000313" key="1">
    <source>
        <dbReference type="EMBL" id="BCD96050.1"/>
    </source>
</evidence>
<dbReference type="PANTHER" id="PTHR47017:SF1">
    <property type="entry name" value="ACYL-COA"/>
    <property type="match status" value="1"/>
</dbReference>
<evidence type="ECO:0008006" key="3">
    <source>
        <dbReference type="Google" id="ProtNLM"/>
    </source>
</evidence>